<protein>
    <submittedName>
        <fullName evidence="2">Uncharacterized protein</fullName>
    </submittedName>
</protein>
<reference evidence="2 3" key="1">
    <citation type="submission" date="2024-04" db="EMBL/GenBank/DDBJ databases">
        <title>genome sequences of Mucor flavus KT1a and Helicostylum pulchrum KT1b strains isolated from the surface of a dry-aged beef.</title>
        <authorList>
            <person name="Toyotome T."/>
            <person name="Hosono M."/>
            <person name="Torimaru M."/>
            <person name="Fukuda K."/>
            <person name="Mikami N."/>
        </authorList>
    </citation>
    <scope>NUCLEOTIDE SEQUENCE [LARGE SCALE GENOMIC DNA]</scope>
    <source>
        <strain evidence="2 3">KT1a</strain>
    </source>
</reference>
<comment type="caution">
    <text evidence="2">The sequence shown here is derived from an EMBL/GenBank/DDBJ whole genome shotgun (WGS) entry which is preliminary data.</text>
</comment>
<organism evidence="2 3">
    <name type="scientific">Mucor flavus</name>
    <dbReference type="NCBI Taxonomy" id="439312"/>
    <lineage>
        <taxon>Eukaryota</taxon>
        <taxon>Fungi</taxon>
        <taxon>Fungi incertae sedis</taxon>
        <taxon>Mucoromycota</taxon>
        <taxon>Mucoromycotina</taxon>
        <taxon>Mucoromycetes</taxon>
        <taxon>Mucorales</taxon>
        <taxon>Mucorineae</taxon>
        <taxon>Mucoraceae</taxon>
        <taxon>Mucor</taxon>
    </lineage>
</organism>
<dbReference type="Proteomes" id="UP001473302">
    <property type="component" value="Unassembled WGS sequence"/>
</dbReference>
<evidence type="ECO:0000313" key="3">
    <source>
        <dbReference type="Proteomes" id="UP001473302"/>
    </source>
</evidence>
<evidence type="ECO:0000313" key="2">
    <source>
        <dbReference type="EMBL" id="GAA5816030.1"/>
    </source>
</evidence>
<keyword evidence="3" id="KW-1185">Reference proteome</keyword>
<accession>A0ABP9ZA93</accession>
<sequence>MSIRDAIRNMFVFSLGHQWSILGPRKPSFPWSMKENPIAESPDKNHLADRTRLSTLLRHQWSILGPRKPSFPWSMKENPIAESPDKNHLAGLARGATSSSNSKRIQTTGSPTILNYFKEHHTYQTFSSKDFLLLLNCSTPETANVEAENRLADLLEVKNVKNTAKKFISRSLLDDLKCLSDYDAELYWMEKKSVASALTSFHKQVQVYHKVSSQVLDRIQSEDNPIIADKTSSPASSPFIAESLPENIWSLWGDFLKLILTEDHDDKDIHECSLEYLGIITVGDHIGNKQSRELYPKYLLQQTNKFLKPPSVDAFWKFCSFYSPPFDAIAVSLDECDTLLLKNGLKSSICI</sequence>
<feature type="region of interest" description="Disordered" evidence="1">
    <location>
        <begin position="82"/>
        <end position="106"/>
    </location>
</feature>
<evidence type="ECO:0000256" key="1">
    <source>
        <dbReference type="SAM" id="MobiDB-lite"/>
    </source>
</evidence>
<feature type="compositionally biased region" description="Polar residues" evidence="1">
    <location>
        <begin position="96"/>
        <end position="106"/>
    </location>
</feature>
<name>A0ABP9ZA93_9FUNG</name>
<proteinExistence type="predicted"/>
<gene>
    <name evidence="2" type="ORF">MFLAVUS_009552</name>
</gene>
<dbReference type="EMBL" id="BAABUK010000029">
    <property type="protein sequence ID" value="GAA5816030.1"/>
    <property type="molecule type" value="Genomic_DNA"/>
</dbReference>